<sequence length="259" mass="29908">MSTSFNSIIDSTIFKFVVGPHKKEYNIHGAALSRVSRPLDVLLNGEMREAEEKRVDWSDVEEKTFLRLVQWAYTKGYGTEEPEIDLDDLSIENPSSRQGDTEQQHHLLTRPANIKKNGLIKKFLDENVIVKYRTPTSIFTPRINIKSCENYTKVFLCHAQLYVLGDKYDIPSLRKLALHRLHATLKCFTLYPSRFDDIATLAKYVFENTVPDDKIRTMITHYYACIVEDASKHDGLESLIDENPDFAFGLISRMNERLD</sequence>
<organism evidence="1 2">
    <name type="scientific">Cytospora leucostoma</name>
    <dbReference type="NCBI Taxonomy" id="1230097"/>
    <lineage>
        <taxon>Eukaryota</taxon>
        <taxon>Fungi</taxon>
        <taxon>Dikarya</taxon>
        <taxon>Ascomycota</taxon>
        <taxon>Pezizomycotina</taxon>
        <taxon>Sordariomycetes</taxon>
        <taxon>Sordariomycetidae</taxon>
        <taxon>Diaporthales</taxon>
        <taxon>Cytosporaceae</taxon>
        <taxon>Cytospora</taxon>
    </lineage>
</organism>
<evidence type="ECO:0000313" key="1">
    <source>
        <dbReference type="EMBL" id="ROW03631.1"/>
    </source>
</evidence>
<dbReference type="Gene3D" id="3.30.710.10">
    <property type="entry name" value="Potassium Channel Kv1.1, Chain A"/>
    <property type="match status" value="1"/>
</dbReference>
<dbReference type="InterPro" id="IPR011333">
    <property type="entry name" value="SKP1/BTB/POZ_sf"/>
</dbReference>
<name>A0A423WKA2_9PEZI</name>
<dbReference type="EMBL" id="LKEB01000049">
    <property type="protein sequence ID" value="ROW03631.1"/>
    <property type="molecule type" value="Genomic_DNA"/>
</dbReference>
<dbReference type="STRING" id="1230097.A0A423WKA2"/>
<dbReference type="InParanoid" id="A0A423WKA2"/>
<dbReference type="AlphaFoldDB" id="A0A423WKA2"/>
<comment type="caution">
    <text evidence="1">The sequence shown here is derived from an EMBL/GenBank/DDBJ whole genome shotgun (WGS) entry which is preliminary data.</text>
</comment>
<dbReference type="PANTHER" id="PTHR47843">
    <property type="entry name" value="BTB DOMAIN-CONTAINING PROTEIN-RELATED"/>
    <property type="match status" value="1"/>
</dbReference>
<dbReference type="Proteomes" id="UP000285146">
    <property type="component" value="Unassembled WGS sequence"/>
</dbReference>
<evidence type="ECO:0000313" key="2">
    <source>
        <dbReference type="Proteomes" id="UP000285146"/>
    </source>
</evidence>
<proteinExistence type="predicted"/>
<protein>
    <recommendedName>
        <fullName evidence="3">BTB domain-containing protein</fullName>
    </recommendedName>
</protein>
<evidence type="ECO:0008006" key="3">
    <source>
        <dbReference type="Google" id="ProtNLM"/>
    </source>
</evidence>
<dbReference type="OrthoDB" id="9997739at2759"/>
<gene>
    <name evidence="1" type="ORF">VPNG_07196</name>
</gene>
<keyword evidence="2" id="KW-1185">Reference proteome</keyword>
<accession>A0A423WKA2</accession>
<dbReference type="PANTHER" id="PTHR47843:SF2">
    <property type="entry name" value="BTB DOMAIN-CONTAINING PROTEIN"/>
    <property type="match status" value="1"/>
</dbReference>
<reference evidence="1 2" key="1">
    <citation type="submission" date="2015-09" db="EMBL/GenBank/DDBJ databases">
        <title>Host preference determinants of Valsa canker pathogens revealed by comparative genomics.</title>
        <authorList>
            <person name="Yin Z."/>
            <person name="Huang L."/>
        </authorList>
    </citation>
    <scope>NUCLEOTIDE SEQUENCE [LARGE SCALE GENOMIC DNA]</scope>
    <source>
        <strain evidence="1 2">SXYLt</strain>
    </source>
</reference>